<evidence type="ECO:0000256" key="3">
    <source>
        <dbReference type="ARBA" id="ARBA00022824"/>
    </source>
</evidence>
<evidence type="ECO:0000313" key="10">
    <source>
        <dbReference type="EMBL" id="WPK23611.1"/>
    </source>
</evidence>
<evidence type="ECO:0000256" key="1">
    <source>
        <dbReference type="ARBA" id="ARBA00022448"/>
    </source>
</evidence>
<evidence type="ECO:0000256" key="7">
    <source>
        <dbReference type="ARBA" id="ARBA00023136"/>
    </source>
</evidence>
<proteinExistence type="inferred from homology"/>
<feature type="topological domain" description="Cytoplasmic" evidence="8">
    <location>
        <begin position="85"/>
        <end position="368"/>
    </location>
</feature>
<reference evidence="10 11" key="1">
    <citation type="submission" date="2023-10" db="EMBL/GenBank/DDBJ databases">
        <title>Draft Genome Sequence of Candida saopaulonensis from a very Premature Infant with Sepsis.</title>
        <authorList>
            <person name="Ning Y."/>
            <person name="Dai R."/>
            <person name="Xiao M."/>
            <person name="Xu Y."/>
            <person name="Yan Q."/>
            <person name="Zhang L."/>
        </authorList>
    </citation>
    <scope>NUCLEOTIDE SEQUENCE [LARGE SCALE GENOMIC DNA]</scope>
    <source>
        <strain evidence="10 11">19XY460</strain>
    </source>
</reference>
<dbReference type="HAMAP" id="MF_03103">
    <property type="entry name" value="Mmm1"/>
    <property type="match status" value="1"/>
</dbReference>
<dbReference type="GO" id="GO:0015914">
    <property type="term" value="P:phospholipid transport"/>
    <property type="evidence" value="ECO:0007669"/>
    <property type="project" value="TreeGrafter"/>
</dbReference>
<keyword evidence="3 8" id="KW-0256">Endoplasmic reticulum</keyword>
<dbReference type="InterPro" id="IPR031468">
    <property type="entry name" value="SMP_LBD"/>
</dbReference>
<dbReference type="AlphaFoldDB" id="A0AAX4H522"/>
<evidence type="ECO:0000256" key="2">
    <source>
        <dbReference type="ARBA" id="ARBA00022692"/>
    </source>
</evidence>
<dbReference type="Pfam" id="PF10296">
    <property type="entry name" value="MMM1"/>
    <property type="match status" value="1"/>
</dbReference>
<feature type="domain" description="SMP-LTD" evidence="9">
    <location>
        <begin position="143"/>
        <end position="350"/>
    </location>
</feature>
<dbReference type="PANTHER" id="PTHR13466:SF0">
    <property type="entry name" value="SMP-LTD DOMAIN-CONTAINING PROTEIN"/>
    <property type="match status" value="1"/>
</dbReference>
<evidence type="ECO:0000256" key="5">
    <source>
        <dbReference type="ARBA" id="ARBA00023055"/>
    </source>
</evidence>
<comment type="similarity">
    <text evidence="8">Belongs to the MMM1 family.</text>
</comment>
<keyword evidence="4 8" id="KW-1133">Transmembrane helix</keyword>
<dbReference type="GO" id="GO:1990456">
    <property type="term" value="P:mitochondrion-endoplasmic reticulum membrane tethering"/>
    <property type="evidence" value="ECO:0007669"/>
    <property type="project" value="TreeGrafter"/>
</dbReference>
<comment type="subunit">
    <text evidence="8">Homodimer. Component of the ER-mitochondria encounter structure (ERMES) or MDM complex, composed of MMM1, MDM10, MDM12 and MDM34. A MMM1 homodimer associates with one molecule of MDM12 on each side in a pairwise head-to-tail manner, and the SMP-LTD domains of MMM1 and MDM12 generate a continuous hydrophobic tunnel for phospholipid trafficking.</text>
</comment>
<comment type="subcellular location">
    <subcellularLocation>
        <location evidence="8">Endoplasmic reticulum membrane</location>
        <topology evidence="8">Single-pass type I membrane protein</topology>
    </subcellularLocation>
    <text evidence="8">The ERMES/MDM complex localizes to a few discrete foci (around 10 per single cell), that represent mitochondria-endoplasmic reticulum junctions. These foci are often found next to mtDNA nucleoids.</text>
</comment>
<dbReference type="PROSITE" id="PS51847">
    <property type="entry name" value="SMP"/>
    <property type="match status" value="1"/>
</dbReference>
<keyword evidence="1" id="KW-0813">Transport</keyword>
<dbReference type="EMBL" id="CP138894">
    <property type="protein sequence ID" value="WPK23611.1"/>
    <property type="molecule type" value="Genomic_DNA"/>
</dbReference>
<protein>
    <recommendedName>
        <fullName evidence="8">Maintenance of mitochondrial morphology protein 1</fullName>
    </recommendedName>
</protein>
<evidence type="ECO:0000256" key="4">
    <source>
        <dbReference type="ARBA" id="ARBA00022989"/>
    </source>
</evidence>
<evidence type="ECO:0000259" key="9">
    <source>
        <dbReference type="PROSITE" id="PS51847"/>
    </source>
</evidence>
<dbReference type="PANTHER" id="PTHR13466">
    <property type="entry name" value="TEX2 PROTEIN-RELATED"/>
    <property type="match status" value="1"/>
</dbReference>
<dbReference type="InterPro" id="IPR019411">
    <property type="entry name" value="MMM1_dom"/>
</dbReference>
<gene>
    <name evidence="8" type="primary">MMM1</name>
    <name evidence="10" type="ORF">PUMCH_000852</name>
</gene>
<comment type="function">
    <text evidence="8">Component of the ERMES/MDM complex, which serves as a molecular tether to connect the endoplasmic reticulum (ER) and mitochondria. Components of this complex are involved in the control of mitochondrial shape and protein biogenesis, and function in nonvesicular lipid trafficking between the ER and mitochondria. The MDM12-MMM1 subcomplex functions in the major beta-barrel assembly pathway that is responsible for biogenesis of all outer membrane beta-barrel proteins, and acts in a late step after the SAM complex. The MDM10-MDM12-MMM1 subcomplex further acts in the TOM40-specific pathway after the action of the MDM12-MMM1 complex. Essential for establishing and maintaining the structure of mitochondria and maintenance of mtDNA nucleoids.</text>
</comment>
<keyword evidence="2 8" id="KW-0812">Transmembrane</keyword>
<name>A0AAX4H522_9ASCO</name>
<accession>A0AAX4H522</accession>
<keyword evidence="11" id="KW-1185">Reference proteome</keyword>
<feature type="topological domain" description="Lumenal" evidence="8">
    <location>
        <begin position="1"/>
        <end position="63"/>
    </location>
</feature>
<dbReference type="GO" id="GO:0032865">
    <property type="term" value="C:ERMES complex"/>
    <property type="evidence" value="ECO:0007669"/>
    <property type="project" value="UniProtKB-UniRule"/>
</dbReference>
<dbReference type="GO" id="GO:0005789">
    <property type="term" value="C:endoplasmic reticulum membrane"/>
    <property type="evidence" value="ECO:0007669"/>
    <property type="project" value="UniProtKB-SubCell"/>
</dbReference>
<evidence type="ECO:0000256" key="6">
    <source>
        <dbReference type="ARBA" id="ARBA00023121"/>
    </source>
</evidence>
<evidence type="ECO:0000256" key="8">
    <source>
        <dbReference type="HAMAP-Rule" id="MF_03103"/>
    </source>
</evidence>
<dbReference type="GO" id="GO:0045040">
    <property type="term" value="P:protein insertion into mitochondrial outer membrane"/>
    <property type="evidence" value="ECO:0007669"/>
    <property type="project" value="UniProtKB-UniRule"/>
</dbReference>
<keyword evidence="5" id="KW-0445">Lipid transport</keyword>
<dbReference type="Proteomes" id="UP001338582">
    <property type="component" value="Chromosome 1"/>
</dbReference>
<dbReference type="CDD" id="cd21671">
    <property type="entry name" value="SMP_Mmm1"/>
    <property type="match status" value="1"/>
</dbReference>
<dbReference type="InterPro" id="IPR027537">
    <property type="entry name" value="Mmm1"/>
</dbReference>
<dbReference type="GO" id="GO:0008289">
    <property type="term" value="F:lipid binding"/>
    <property type="evidence" value="ECO:0007669"/>
    <property type="project" value="UniProtKB-KW"/>
</dbReference>
<keyword evidence="6" id="KW-0446">Lipid-binding</keyword>
<organism evidence="10 11">
    <name type="scientific">Australozyma saopauloensis</name>
    <dbReference type="NCBI Taxonomy" id="291208"/>
    <lineage>
        <taxon>Eukaryota</taxon>
        <taxon>Fungi</taxon>
        <taxon>Dikarya</taxon>
        <taxon>Ascomycota</taxon>
        <taxon>Saccharomycotina</taxon>
        <taxon>Pichiomycetes</taxon>
        <taxon>Metschnikowiaceae</taxon>
        <taxon>Australozyma</taxon>
    </lineage>
</organism>
<evidence type="ECO:0000313" key="11">
    <source>
        <dbReference type="Proteomes" id="UP001338582"/>
    </source>
</evidence>
<sequence>MCFMVYPGFYLLPSYLRHTQPNAATTMAEQLNTENIIPQAGKSSLEPIYVASSPQSVWSFTQGLICGQLSVIAVLIVFIKFFVFADSPPSSLRAGGKTAKKDGLGVIVKRKQTSETEKDAAESENPQLASILEKTYYDVTNHKPETLDWFNVLVAQTILQFRGEALVADNIYHSLNEYLEKLSLPDYLGEIRLTEIDVGDDFPIFSNCRIMHNADLGRLEAKIDVDLSDTLTLGIETKLVLNHPRPASAVLPVLLTVSMVRFLSCLTLSLVNTNDEIFGAAKDEPGAARGTALMFLFSPDFRLEFSIKSLIGSRAKLQDVPKLSDLIENKLRSWFTDRCIEPRFQIVKLPSIWPKKENTREPGNAPAE</sequence>
<keyword evidence="7 8" id="KW-0472">Membrane</keyword>